<sequence length="237" mass="25455">MVALVTLVIPSAMIALTEVVRTGRAMPSGLRWRGADVPLWLVRVYRHNGVFILGAGLAELTVDLAKNYVGRLRPNFLAACNPVTPGDASSYTNLCAAATPGNPVYIPPSAYVCLGDPDDEKEARASFPSGHSVLAFYAAVYLALFVQSRLKRSTGTLALLRPLVQWLVLLVAWWIALSRIVDHMHHPGDVLAGAVIGTLFAALQAFLVSGMFADERAPADQLVVLSPTKTYTSPNCV</sequence>
<comment type="similarity">
    <text evidence="2">Belongs to the PA-phosphatase related phosphoesterase family.</text>
</comment>
<feature type="transmembrane region" description="Helical" evidence="6">
    <location>
        <begin position="127"/>
        <end position="146"/>
    </location>
</feature>
<keyword evidence="5 6" id="KW-0472">Membrane</keyword>
<evidence type="ECO:0000259" key="7">
    <source>
        <dbReference type="SMART" id="SM00014"/>
    </source>
</evidence>
<keyword evidence="8" id="KW-1185">Reference proteome</keyword>
<dbReference type="RefSeq" id="XP_026284913.2">
    <property type="nucleotide sequence ID" value="XM_026429128.2"/>
</dbReference>
<dbReference type="KEGG" id="foc:113210930"/>
<dbReference type="Gene3D" id="1.20.144.10">
    <property type="entry name" value="Phosphatidic acid phosphatase type 2/haloperoxidase"/>
    <property type="match status" value="1"/>
</dbReference>
<evidence type="ECO:0000256" key="6">
    <source>
        <dbReference type="SAM" id="Phobius"/>
    </source>
</evidence>
<evidence type="ECO:0000256" key="3">
    <source>
        <dbReference type="ARBA" id="ARBA00022692"/>
    </source>
</evidence>
<dbReference type="GeneID" id="113210930"/>
<keyword evidence="4 6" id="KW-1133">Transmembrane helix</keyword>
<name>A0A6J1SVI5_FRAOC</name>
<protein>
    <submittedName>
        <fullName evidence="9">Phosphatidate phosphatase</fullName>
    </submittedName>
</protein>
<evidence type="ECO:0000313" key="9">
    <source>
        <dbReference type="RefSeq" id="XP_026284913.2"/>
    </source>
</evidence>
<dbReference type="Proteomes" id="UP000504606">
    <property type="component" value="Unplaced"/>
</dbReference>
<dbReference type="OrthoDB" id="8907274at2759"/>
<evidence type="ECO:0000313" key="8">
    <source>
        <dbReference type="Proteomes" id="UP000504606"/>
    </source>
</evidence>
<dbReference type="GO" id="GO:0005886">
    <property type="term" value="C:plasma membrane"/>
    <property type="evidence" value="ECO:0007669"/>
    <property type="project" value="TreeGrafter"/>
</dbReference>
<dbReference type="InterPro" id="IPR036938">
    <property type="entry name" value="PAP2/HPO_sf"/>
</dbReference>
<keyword evidence="3 6" id="KW-0812">Transmembrane</keyword>
<dbReference type="GO" id="GO:0006644">
    <property type="term" value="P:phospholipid metabolic process"/>
    <property type="evidence" value="ECO:0007669"/>
    <property type="project" value="InterPro"/>
</dbReference>
<dbReference type="PANTHER" id="PTHR10165">
    <property type="entry name" value="LIPID PHOSPHATE PHOSPHATASE"/>
    <property type="match status" value="1"/>
</dbReference>
<dbReference type="CDD" id="cd03384">
    <property type="entry name" value="PAP2_wunen"/>
    <property type="match status" value="1"/>
</dbReference>
<evidence type="ECO:0000256" key="5">
    <source>
        <dbReference type="ARBA" id="ARBA00023136"/>
    </source>
</evidence>
<gene>
    <name evidence="9" type="primary">LOC113210930</name>
</gene>
<feature type="transmembrane region" description="Helical" evidence="6">
    <location>
        <begin position="190"/>
        <end position="213"/>
    </location>
</feature>
<dbReference type="InterPro" id="IPR043216">
    <property type="entry name" value="PAP-like"/>
</dbReference>
<dbReference type="InterPro" id="IPR000326">
    <property type="entry name" value="PAP2/HPO"/>
</dbReference>
<comment type="subcellular location">
    <subcellularLocation>
        <location evidence="1">Membrane</location>
        <topology evidence="1">Multi-pass membrane protein</topology>
    </subcellularLocation>
</comment>
<evidence type="ECO:0000256" key="1">
    <source>
        <dbReference type="ARBA" id="ARBA00004141"/>
    </source>
</evidence>
<dbReference type="GO" id="GO:0007165">
    <property type="term" value="P:signal transduction"/>
    <property type="evidence" value="ECO:0007669"/>
    <property type="project" value="TreeGrafter"/>
</dbReference>
<reference evidence="9" key="2">
    <citation type="submission" date="2025-08" db="UniProtKB">
        <authorList>
            <consortium name="RefSeq"/>
        </authorList>
    </citation>
    <scope>IDENTIFICATION</scope>
    <source>
        <tissue evidence="9">Whole organism</tissue>
    </source>
</reference>
<dbReference type="GO" id="GO:0008195">
    <property type="term" value="F:phosphatidate phosphatase activity"/>
    <property type="evidence" value="ECO:0007669"/>
    <property type="project" value="TreeGrafter"/>
</dbReference>
<dbReference type="PANTHER" id="PTHR10165:SF103">
    <property type="entry name" value="PHOSPHOLIPID PHOSPHATASE HOMOLOG 1.2 HOMOLOG"/>
    <property type="match status" value="1"/>
</dbReference>
<proteinExistence type="inferred from homology"/>
<feature type="transmembrane region" description="Helical" evidence="6">
    <location>
        <begin position="158"/>
        <end position="178"/>
    </location>
</feature>
<evidence type="ECO:0000256" key="2">
    <source>
        <dbReference type="ARBA" id="ARBA00008816"/>
    </source>
</evidence>
<dbReference type="Pfam" id="PF01569">
    <property type="entry name" value="PAP2"/>
    <property type="match status" value="1"/>
</dbReference>
<dbReference type="SUPFAM" id="SSF48317">
    <property type="entry name" value="Acid phosphatase/Vanadium-dependent haloperoxidase"/>
    <property type="match status" value="1"/>
</dbReference>
<dbReference type="AlphaFoldDB" id="A0A6J1SVI5"/>
<organism evidence="8 9">
    <name type="scientific">Frankliniella occidentalis</name>
    <name type="common">Western flower thrips</name>
    <name type="synonym">Euthrips occidentalis</name>
    <dbReference type="NCBI Taxonomy" id="133901"/>
    <lineage>
        <taxon>Eukaryota</taxon>
        <taxon>Metazoa</taxon>
        <taxon>Ecdysozoa</taxon>
        <taxon>Arthropoda</taxon>
        <taxon>Hexapoda</taxon>
        <taxon>Insecta</taxon>
        <taxon>Pterygota</taxon>
        <taxon>Neoptera</taxon>
        <taxon>Paraneoptera</taxon>
        <taxon>Thysanoptera</taxon>
        <taxon>Terebrantia</taxon>
        <taxon>Thripoidea</taxon>
        <taxon>Thripidae</taxon>
        <taxon>Frankliniella</taxon>
    </lineage>
</organism>
<accession>A0A6J1SVI5</accession>
<reference evidence="9" key="1">
    <citation type="journal article" date="2018" name="Proc. Natl. Acad. Sci. U.S.A.">
        <title>Phylogenomics and the evolution of hemipteroid insects.</title>
        <authorList>
            <person name="Johnson K.P."/>
            <person name="Dietrich C.H."/>
            <person name="Friedrich F."/>
            <person name="Beutel R.G."/>
            <person name="Wipfler B."/>
            <person name="Peters R.S."/>
            <person name="Allen J.M."/>
            <person name="Petersen M."/>
            <person name="Donath A."/>
            <person name="Walden K.K."/>
            <person name="Kozlov A.M."/>
            <person name="Podsiadlowski L."/>
            <person name="Mayer C."/>
            <person name="Meusemann K."/>
            <person name="Vasilikopoulos A."/>
            <person name="Waterhouse R.M."/>
            <person name="Cameron S.L."/>
            <person name="Weirauch C."/>
            <person name="Swanson D.R."/>
            <person name="Percy D.M."/>
            <person name="Hardy N.B."/>
            <person name="Terry I."/>
            <person name="Liu S."/>
            <person name="Zhou X."/>
            <person name="Misof B."/>
            <person name="Robertson H.M."/>
            <person name="Yoshizawa K."/>
        </authorList>
    </citation>
    <scope>NUCLEOTIDE SEQUENCE</scope>
    <source>
        <tissue evidence="9">Whole organism</tissue>
    </source>
</reference>
<dbReference type="GO" id="GO:0046839">
    <property type="term" value="P:phospholipid dephosphorylation"/>
    <property type="evidence" value="ECO:0007669"/>
    <property type="project" value="TreeGrafter"/>
</dbReference>
<feature type="domain" description="Phosphatidic acid phosphatase type 2/haloperoxidase" evidence="7">
    <location>
        <begin position="48"/>
        <end position="205"/>
    </location>
</feature>
<dbReference type="SMART" id="SM00014">
    <property type="entry name" value="acidPPc"/>
    <property type="match status" value="1"/>
</dbReference>
<evidence type="ECO:0000256" key="4">
    <source>
        <dbReference type="ARBA" id="ARBA00022989"/>
    </source>
</evidence>